<name>A0A1M7ULC4_9BRAD</name>
<dbReference type="Proteomes" id="UP000184096">
    <property type="component" value="Chromosome I"/>
</dbReference>
<gene>
    <name evidence="1" type="ORF">SAMN05444170_5668</name>
</gene>
<proteinExistence type="predicted"/>
<dbReference type="EMBL" id="LT670849">
    <property type="protein sequence ID" value="SHN83832.1"/>
    <property type="molecule type" value="Genomic_DNA"/>
</dbReference>
<evidence type="ECO:0000313" key="1">
    <source>
        <dbReference type="EMBL" id="SHN83832.1"/>
    </source>
</evidence>
<evidence type="ECO:0000313" key="2">
    <source>
        <dbReference type="Proteomes" id="UP000184096"/>
    </source>
</evidence>
<accession>A0A1M7ULC4</accession>
<protein>
    <submittedName>
        <fullName evidence="1">Uncharacterized protein</fullName>
    </submittedName>
</protein>
<organism evidence="1 2">
    <name type="scientific">Bradyrhizobium erythrophlei</name>
    <dbReference type="NCBI Taxonomy" id="1437360"/>
    <lineage>
        <taxon>Bacteria</taxon>
        <taxon>Pseudomonadati</taxon>
        <taxon>Pseudomonadota</taxon>
        <taxon>Alphaproteobacteria</taxon>
        <taxon>Hyphomicrobiales</taxon>
        <taxon>Nitrobacteraceae</taxon>
        <taxon>Bradyrhizobium</taxon>
    </lineage>
</organism>
<reference evidence="2" key="1">
    <citation type="submission" date="2016-11" db="EMBL/GenBank/DDBJ databases">
        <authorList>
            <person name="Varghese N."/>
            <person name="Submissions S."/>
        </authorList>
    </citation>
    <scope>NUCLEOTIDE SEQUENCE [LARGE SCALE GENOMIC DNA]</scope>
    <source>
        <strain evidence="2">GAS401</strain>
    </source>
</reference>
<dbReference type="AlphaFoldDB" id="A0A1M7ULC4"/>
<keyword evidence="2" id="KW-1185">Reference proteome</keyword>
<sequence>MGPVLHPSVRERQEPRMSAAALAEFLIMRPDGQQNVLHDSKFSRPPIVTANGDAMRALRAYNVDPRRSPEILIRVKEALTIKAADRTIKPKAREDALRCAEIIDLFEIRENALGMRRMALSSPPKFDAIDIEGVEVSIRPDFLVGAGRRGDRIGAGILRVAKAPDPEACKMKTTKERRGEHRREMARYLVALMQMLLEAQDGSLGTVDRDLCFVADLRLGENMGPAPDHTARLRSIRAACRQVRELWPSIQAKPALYRK</sequence>